<organism evidence="2 3">
    <name type="scientific">Hoeflea prorocentri</name>
    <dbReference type="NCBI Taxonomy" id="1922333"/>
    <lineage>
        <taxon>Bacteria</taxon>
        <taxon>Pseudomonadati</taxon>
        <taxon>Pseudomonadota</taxon>
        <taxon>Alphaproteobacteria</taxon>
        <taxon>Hyphomicrobiales</taxon>
        <taxon>Rhizobiaceae</taxon>
        <taxon>Hoeflea</taxon>
    </lineage>
</organism>
<evidence type="ECO:0000256" key="1">
    <source>
        <dbReference type="SAM" id="Phobius"/>
    </source>
</evidence>
<keyword evidence="1" id="KW-0812">Transmembrane</keyword>
<dbReference type="AlphaFoldDB" id="A0A9X3UGW2"/>
<sequence length="186" mass="21214">MDFVALPISVLSLVVSIGTFWFVFLHRGRLAMTTPTHVYFGYDFVPWACPKIHLRTLLYSTSKRGQFIEAMYARVRRNNQQWMFEVWGYGESGDFSRGSGLYIGPDGLTANHHFLQSKLREDFQFEAGKYEIDIMVSIVGRRRPTRLATITLPLSGSEAATLMEHRGVDFELTIDGTYNGHPRIGD</sequence>
<accession>A0A9X3UGW2</accession>
<keyword evidence="3" id="KW-1185">Reference proteome</keyword>
<keyword evidence="1" id="KW-1133">Transmembrane helix</keyword>
<reference evidence="2" key="1">
    <citation type="submission" date="2022-11" db="EMBL/GenBank/DDBJ databases">
        <title>Draft genome sequence of Hoeflea poritis E7-10 and Hoeflea prorocentri PM5-8, separated from scleractinian coral Porites lutea and marine dinoflagellate.</title>
        <authorList>
            <person name="Zhang G."/>
            <person name="Wei Q."/>
            <person name="Cai L."/>
        </authorList>
    </citation>
    <scope>NUCLEOTIDE SEQUENCE</scope>
    <source>
        <strain evidence="2">PM5-8</strain>
    </source>
</reference>
<evidence type="ECO:0000313" key="3">
    <source>
        <dbReference type="Proteomes" id="UP001151234"/>
    </source>
</evidence>
<dbReference type="RefSeq" id="WP_267989829.1">
    <property type="nucleotide sequence ID" value="NZ_JAPJZI010000001.1"/>
</dbReference>
<dbReference type="Proteomes" id="UP001151234">
    <property type="component" value="Unassembled WGS sequence"/>
</dbReference>
<gene>
    <name evidence="2" type="ORF">OQ273_07440</name>
</gene>
<feature type="transmembrane region" description="Helical" evidence="1">
    <location>
        <begin position="6"/>
        <end position="25"/>
    </location>
</feature>
<keyword evidence="1" id="KW-0472">Membrane</keyword>
<dbReference type="EMBL" id="JAPJZI010000001">
    <property type="protein sequence ID" value="MDA5398403.1"/>
    <property type="molecule type" value="Genomic_DNA"/>
</dbReference>
<name>A0A9X3UGW2_9HYPH</name>
<evidence type="ECO:0000313" key="2">
    <source>
        <dbReference type="EMBL" id="MDA5398403.1"/>
    </source>
</evidence>
<protein>
    <submittedName>
        <fullName evidence="2">Uncharacterized protein</fullName>
    </submittedName>
</protein>
<proteinExistence type="predicted"/>
<comment type="caution">
    <text evidence="2">The sequence shown here is derived from an EMBL/GenBank/DDBJ whole genome shotgun (WGS) entry which is preliminary data.</text>
</comment>